<organism evidence="2 3">
    <name type="scientific">Streptomyces lannensis</name>
    <dbReference type="NCBI Taxonomy" id="766498"/>
    <lineage>
        <taxon>Bacteria</taxon>
        <taxon>Bacillati</taxon>
        <taxon>Actinomycetota</taxon>
        <taxon>Actinomycetes</taxon>
        <taxon>Kitasatosporales</taxon>
        <taxon>Streptomycetaceae</taxon>
        <taxon>Streptomyces</taxon>
    </lineage>
</organism>
<dbReference type="EMBL" id="BAAAZA010000009">
    <property type="protein sequence ID" value="GAA3868162.1"/>
    <property type="molecule type" value="Genomic_DNA"/>
</dbReference>
<dbReference type="InterPro" id="IPR004675">
    <property type="entry name" value="AhpD_core"/>
</dbReference>
<dbReference type="Pfam" id="PF02627">
    <property type="entry name" value="CMD"/>
    <property type="match status" value="1"/>
</dbReference>
<reference evidence="3" key="1">
    <citation type="journal article" date="2019" name="Int. J. Syst. Evol. Microbiol.">
        <title>The Global Catalogue of Microorganisms (GCM) 10K type strain sequencing project: providing services to taxonomists for standard genome sequencing and annotation.</title>
        <authorList>
            <consortium name="The Broad Institute Genomics Platform"/>
            <consortium name="The Broad Institute Genome Sequencing Center for Infectious Disease"/>
            <person name="Wu L."/>
            <person name="Ma J."/>
        </authorList>
    </citation>
    <scope>NUCLEOTIDE SEQUENCE [LARGE SCALE GENOMIC DNA]</scope>
    <source>
        <strain evidence="3">JCM 16578</strain>
    </source>
</reference>
<dbReference type="NCBIfam" id="TIGR00778">
    <property type="entry name" value="ahpD_dom"/>
    <property type="match status" value="1"/>
</dbReference>
<dbReference type="InterPro" id="IPR003779">
    <property type="entry name" value="CMD-like"/>
</dbReference>
<dbReference type="Proteomes" id="UP001501563">
    <property type="component" value="Unassembled WGS sequence"/>
</dbReference>
<proteinExistence type="predicted"/>
<dbReference type="SUPFAM" id="SSF69118">
    <property type="entry name" value="AhpD-like"/>
    <property type="match status" value="1"/>
</dbReference>
<name>A0ABP7K8W0_9ACTN</name>
<evidence type="ECO:0000259" key="1">
    <source>
        <dbReference type="Pfam" id="PF02627"/>
    </source>
</evidence>
<evidence type="ECO:0000313" key="3">
    <source>
        <dbReference type="Proteomes" id="UP001501563"/>
    </source>
</evidence>
<dbReference type="InterPro" id="IPR029032">
    <property type="entry name" value="AhpD-like"/>
</dbReference>
<sequence length="100" mass="10987">MDLLARPVAVRFGKHLVAAGKVLEDSTLPAVTREPVKLRDGRINGCDFCTDMRTKDALHAGESATRLHLVAARREATVFTKAERVIVRQPAGDHRPGRFA</sequence>
<accession>A0ABP7K8W0</accession>
<comment type="caution">
    <text evidence="2">The sequence shown here is derived from an EMBL/GenBank/DDBJ whole genome shotgun (WGS) entry which is preliminary data.</text>
</comment>
<protein>
    <recommendedName>
        <fullName evidence="1">Carboxymuconolactone decarboxylase-like domain-containing protein</fullName>
    </recommendedName>
</protein>
<evidence type="ECO:0000313" key="2">
    <source>
        <dbReference type="EMBL" id="GAA3868162.1"/>
    </source>
</evidence>
<dbReference type="Gene3D" id="1.20.1290.10">
    <property type="entry name" value="AhpD-like"/>
    <property type="match status" value="1"/>
</dbReference>
<keyword evidence="3" id="KW-1185">Reference proteome</keyword>
<gene>
    <name evidence="2" type="ORF">GCM10022207_36080</name>
</gene>
<feature type="domain" description="Carboxymuconolactone decarboxylase-like" evidence="1">
    <location>
        <begin position="20"/>
        <end position="86"/>
    </location>
</feature>